<name>A0ABY6EM46_9ACTN</name>
<proteinExistence type="predicted"/>
<organism evidence="3 4">
    <name type="scientific">Streptomyces albidocamelliae</name>
    <dbReference type="NCBI Taxonomy" id="2981135"/>
    <lineage>
        <taxon>Bacteria</taxon>
        <taxon>Bacillati</taxon>
        <taxon>Actinomycetota</taxon>
        <taxon>Actinomycetes</taxon>
        <taxon>Kitasatosporales</taxon>
        <taxon>Streptomycetaceae</taxon>
        <taxon>Streptomyces</taxon>
    </lineage>
</organism>
<dbReference type="Proteomes" id="UP001060733">
    <property type="component" value="Chromosome"/>
</dbReference>
<protein>
    <recommendedName>
        <fullName evidence="5">Secreted protein</fullName>
    </recommendedName>
</protein>
<evidence type="ECO:0000256" key="1">
    <source>
        <dbReference type="SAM" id="MobiDB-lite"/>
    </source>
</evidence>
<gene>
    <name evidence="3" type="ORF">N8I86_12200</name>
</gene>
<keyword evidence="4" id="KW-1185">Reference proteome</keyword>
<accession>A0ABY6EM46</accession>
<dbReference type="RefSeq" id="WP_263277765.1">
    <property type="nucleotide sequence ID" value="NZ_CP106795.1"/>
</dbReference>
<evidence type="ECO:0000256" key="2">
    <source>
        <dbReference type="SAM" id="Phobius"/>
    </source>
</evidence>
<evidence type="ECO:0000313" key="3">
    <source>
        <dbReference type="EMBL" id="UXY35439.1"/>
    </source>
</evidence>
<keyword evidence="2" id="KW-0472">Membrane</keyword>
<keyword evidence="2" id="KW-1133">Transmembrane helix</keyword>
<feature type="region of interest" description="Disordered" evidence="1">
    <location>
        <begin position="47"/>
        <end position="76"/>
    </location>
</feature>
<evidence type="ECO:0000313" key="4">
    <source>
        <dbReference type="Proteomes" id="UP001060733"/>
    </source>
</evidence>
<reference evidence="3" key="1">
    <citation type="submission" date="2022-10" db="EMBL/GenBank/DDBJ databases">
        <authorList>
            <person name="Mo P."/>
        </authorList>
    </citation>
    <scope>NUCLEOTIDE SEQUENCE</scope>
    <source>
        <strain evidence="3">HUAS 14-6</strain>
    </source>
</reference>
<keyword evidence="2" id="KW-0812">Transmembrane</keyword>
<sequence length="76" mass="7915">MKSSRTGTAREWTGWIRTVRAPWVVVCAVASVVLGPAAVTASALDRANAAPPHHAHRAAGVQAHLPADTTRGRPAV</sequence>
<dbReference type="EMBL" id="CP106795">
    <property type="protein sequence ID" value="UXY35439.1"/>
    <property type="molecule type" value="Genomic_DNA"/>
</dbReference>
<feature type="transmembrane region" description="Helical" evidence="2">
    <location>
        <begin position="21"/>
        <end position="44"/>
    </location>
</feature>
<evidence type="ECO:0008006" key="5">
    <source>
        <dbReference type="Google" id="ProtNLM"/>
    </source>
</evidence>